<dbReference type="STRING" id="380248.SAMN05216251_110228"/>
<feature type="transmembrane region" description="Helical" evidence="6">
    <location>
        <begin position="57"/>
        <end position="76"/>
    </location>
</feature>
<dbReference type="GO" id="GO:0005886">
    <property type="term" value="C:plasma membrane"/>
    <property type="evidence" value="ECO:0007669"/>
    <property type="project" value="UniProtKB-SubCell"/>
</dbReference>
<keyword evidence="5 6" id="KW-0472">Membrane</keyword>
<dbReference type="AlphaFoldDB" id="A0A1I2HA31"/>
<evidence type="ECO:0000256" key="4">
    <source>
        <dbReference type="ARBA" id="ARBA00022989"/>
    </source>
</evidence>
<organism evidence="7 8">
    <name type="scientific">Actinacidiphila alni</name>
    <dbReference type="NCBI Taxonomy" id="380248"/>
    <lineage>
        <taxon>Bacteria</taxon>
        <taxon>Bacillati</taxon>
        <taxon>Actinomycetota</taxon>
        <taxon>Actinomycetes</taxon>
        <taxon>Kitasatosporales</taxon>
        <taxon>Streptomycetaceae</taxon>
        <taxon>Actinacidiphila</taxon>
    </lineage>
</organism>
<accession>A0A1I2HA31</accession>
<sequence length="98" mass="10182">MNAWLLAACGLLTAGMPPCVWRACRGAPDQRLTGIALGGTVATAVFLLTARGLDRTSYVDLALVLAVLSPTGTLVFCRCLAGGARQPRRTGAERAPGR</sequence>
<evidence type="ECO:0000313" key="8">
    <source>
        <dbReference type="Proteomes" id="UP000199323"/>
    </source>
</evidence>
<evidence type="ECO:0000313" key="7">
    <source>
        <dbReference type="EMBL" id="SFF27054.1"/>
    </source>
</evidence>
<evidence type="ECO:0000256" key="2">
    <source>
        <dbReference type="ARBA" id="ARBA00022475"/>
    </source>
</evidence>
<name>A0A1I2HA31_9ACTN</name>
<dbReference type="RefSeq" id="WP_245796143.1">
    <property type="nucleotide sequence ID" value="NZ_FONG01000010.1"/>
</dbReference>
<feature type="transmembrane region" description="Helical" evidence="6">
    <location>
        <begin position="32"/>
        <end position="50"/>
    </location>
</feature>
<comment type="subcellular location">
    <subcellularLocation>
        <location evidence="1">Cell membrane</location>
        <topology evidence="1">Multi-pass membrane protein</topology>
    </subcellularLocation>
</comment>
<keyword evidence="2" id="KW-1003">Cell membrane</keyword>
<protein>
    <submittedName>
        <fullName evidence="7">Multisubunit Na+/H+ antiporter, MnhF subunit</fullName>
    </submittedName>
</protein>
<dbReference type="InterPro" id="IPR007208">
    <property type="entry name" value="MrpF/PhaF-like"/>
</dbReference>
<evidence type="ECO:0000256" key="3">
    <source>
        <dbReference type="ARBA" id="ARBA00022692"/>
    </source>
</evidence>
<evidence type="ECO:0000256" key="1">
    <source>
        <dbReference type="ARBA" id="ARBA00004651"/>
    </source>
</evidence>
<dbReference type="Pfam" id="PF04066">
    <property type="entry name" value="MrpF_PhaF"/>
    <property type="match status" value="1"/>
</dbReference>
<gene>
    <name evidence="7" type="ORF">SAMN05216251_110228</name>
</gene>
<keyword evidence="8" id="KW-1185">Reference proteome</keyword>
<evidence type="ECO:0000256" key="6">
    <source>
        <dbReference type="SAM" id="Phobius"/>
    </source>
</evidence>
<keyword evidence="3 6" id="KW-0812">Transmembrane</keyword>
<dbReference type="EMBL" id="FONG01000010">
    <property type="protein sequence ID" value="SFF27054.1"/>
    <property type="molecule type" value="Genomic_DNA"/>
</dbReference>
<reference evidence="8" key="1">
    <citation type="submission" date="2016-10" db="EMBL/GenBank/DDBJ databases">
        <authorList>
            <person name="Varghese N."/>
            <person name="Submissions S."/>
        </authorList>
    </citation>
    <scope>NUCLEOTIDE SEQUENCE [LARGE SCALE GENOMIC DNA]</scope>
    <source>
        <strain evidence="8">CGMCC 4.3510</strain>
    </source>
</reference>
<keyword evidence="4 6" id="KW-1133">Transmembrane helix</keyword>
<dbReference type="Proteomes" id="UP000199323">
    <property type="component" value="Unassembled WGS sequence"/>
</dbReference>
<proteinExistence type="predicted"/>
<evidence type="ECO:0000256" key="5">
    <source>
        <dbReference type="ARBA" id="ARBA00023136"/>
    </source>
</evidence>
<dbReference type="GO" id="GO:0015075">
    <property type="term" value="F:monoatomic ion transmembrane transporter activity"/>
    <property type="evidence" value="ECO:0007669"/>
    <property type="project" value="InterPro"/>
</dbReference>